<feature type="domain" description="Phage terminase large subunit N-terminal" evidence="1">
    <location>
        <begin position="120"/>
        <end position="213"/>
    </location>
</feature>
<evidence type="ECO:0000313" key="2">
    <source>
        <dbReference type="EMBL" id="RGN93591.1"/>
    </source>
</evidence>
<name>A0A3E5EX96_BACUN</name>
<dbReference type="Pfam" id="PF04466">
    <property type="entry name" value="Terminase_3"/>
    <property type="match status" value="1"/>
</dbReference>
<sequence>MGYKVNIKQRLAYNYLRDDVTKFLCYGGAGGGGKSWLGCEWLMQCAYYLPGTRWFAGRNNLKDSRESISVTFDKVAKWHRFTDYKQTNDGILLGNGSEIIFLDLTYYPVKDPMYERLGSKEFTGGWIEEAGQVHYLAFEVLKTRIGRHLNDVYGISGKILITCNPKKNWLYREFYKPWKEGRLEAPYAFIQALVQDNPYATEDYIDTLRNTRDKVTKERLYYGNWEYDNDPTALCDYDAICDLFANEHVKPIGLSTGAADLAMKGRDRFVGGHWVGNVCYIRLDQEYSTGKSIETDLKNMMIQWKIPRSMMIVDSDGLGSYLESYLNGIKEFHGGTRPINPEYDNLKSECAFKLAELINNRQIRIICTEAQRERIMEELSVLKQDHIDADTRKKGIISKENMKDILGHSPDYLDMLIMAMLFRIKPIPKRPKAKLGQI</sequence>
<evidence type="ECO:0000259" key="1">
    <source>
        <dbReference type="Pfam" id="PF04466"/>
    </source>
</evidence>
<dbReference type="InterPro" id="IPR035412">
    <property type="entry name" value="Terminase_L_N"/>
</dbReference>
<dbReference type="InterPro" id="IPR027417">
    <property type="entry name" value="P-loop_NTPase"/>
</dbReference>
<dbReference type="EMBL" id="QSVA01000009">
    <property type="protein sequence ID" value="RGN93591.1"/>
    <property type="molecule type" value="Genomic_DNA"/>
</dbReference>
<reference evidence="2 3" key="1">
    <citation type="submission" date="2018-08" db="EMBL/GenBank/DDBJ databases">
        <title>A genome reference for cultivated species of the human gut microbiota.</title>
        <authorList>
            <person name="Zou Y."/>
            <person name="Xue W."/>
            <person name="Luo G."/>
        </authorList>
    </citation>
    <scope>NUCLEOTIDE SEQUENCE [LARGE SCALE GENOMIC DNA]</scope>
    <source>
        <strain evidence="2 3">OM03-4</strain>
    </source>
</reference>
<proteinExistence type="predicted"/>
<comment type="caution">
    <text evidence="2">The sequence shown here is derived from an EMBL/GenBank/DDBJ whole genome shotgun (WGS) entry which is preliminary data.</text>
</comment>
<dbReference type="AlphaFoldDB" id="A0A3E5EX96"/>
<accession>A0A3E5EX96</accession>
<evidence type="ECO:0000313" key="3">
    <source>
        <dbReference type="Proteomes" id="UP000260759"/>
    </source>
</evidence>
<protein>
    <submittedName>
        <fullName evidence="2">Phage portal protein</fullName>
    </submittedName>
</protein>
<dbReference type="Proteomes" id="UP000260759">
    <property type="component" value="Unassembled WGS sequence"/>
</dbReference>
<dbReference type="Gene3D" id="3.40.50.300">
    <property type="entry name" value="P-loop containing nucleotide triphosphate hydrolases"/>
    <property type="match status" value="1"/>
</dbReference>
<organism evidence="2 3">
    <name type="scientific">Bacteroides uniformis</name>
    <dbReference type="NCBI Taxonomy" id="820"/>
    <lineage>
        <taxon>Bacteria</taxon>
        <taxon>Pseudomonadati</taxon>
        <taxon>Bacteroidota</taxon>
        <taxon>Bacteroidia</taxon>
        <taxon>Bacteroidales</taxon>
        <taxon>Bacteroidaceae</taxon>
        <taxon>Bacteroides</taxon>
    </lineage>
</organism>
<gene>
    <name evidence="2" type="ORF">DXB37_12035</name>
</gene>
<dbReference type="Gene3D" id="3.30.420.240">
    <property type="match status" value="1"/>
</dbReference>